<feature type="binding site" evidence="10">
    <location>
        <position position="272"/>
    </location>
    <ligand>
        <name>Zn(2+)</name>
        <dbReference type="ChEBI" id="CHEBI:29105"/>
    </ligand>
</feature>
<feature type="binding site" evidence="10">
    <location>
        <begin position="129"/>
        <end position="132"/>
    </location>
    <ligand>
        <name>GTP</name>
        <dbReference type="ChEBI" id="CHEBI:37565"/>
    </ligand>
</feature>
<keyword evidence="4 10" id="KW-0699">rRNA-binding</keyword>
<dbReference type="GO" id="GO:0042274">
    <property type="term" value="P:ribosomal small subunit biogenesis"/>
    <property type="evidence" value="ECO:0007669"/>
    <property type="project" value="UniProtKB-UniRule"/>
</dbReference>
<reference evidence="13 14" key="1">
    <citation type="submission" date="2019-08" db="EMBL/GenBank/DDBJ databases">
        <title>Genome of Luteibaculum oceani JCM 18817.</title>
        <authorList>
            <person name="Bowman J.P."/>
        </authorList>
    </citation>
    <scope>NUCLEOTIDE SEQUENCE [LARGE SCALE GENOMIC DNA]</scope>
    <source>
        <strain evidence="13 14">JCM 18817</strain>
    </source>
</reference>
<evidence type="ECO:0000259" key="11">
    <source>
        <dbReference type="PROSITE" id="PS50936"/>
    </source>
</evidence>
<evidence type="ECO:0000256" key="6">
    <source>
        <dbReference type="ARBA" id="ARBA00022801"/>
    </source>
</evidence>
<dbReference type="HAMAP" id="MF_01820">
    <property type="entry name" value="GTPase_RsgA"/>
    <property type="match status" value="1"/>
</dbReference>
<comment type="similarity">
    <text evidence="10">Belongs to the TRAFAC class YlqF/YawG GTPase family. RsgA subfamily.</text>
</comment>
<keyword evidence="2 10" id="KW-0690">Ribosome biogenesis</keyword>
<evidence type="ECO:0000256" key="3">
    <source>
        <dbReference type="ARBA" id="ARBA00022723"/>
    </source>
</evidence>
<evidence type="ECO:0000256" key="7">
    <source>
        <dbReference type="ARBA" id="ARBA00022833"/>
    </source>
</evidence>
<dbReference type="GO" id="GO:0005737">
    <property type="term" value="C:cytoplasm"/>
    <property type="evidence" value="ECO:0007669"/>
    <property type="project" value="UniProtKB-SubCell"/>
</dbReference>
<sequence length="314" mass="35850">MRGQVYKSTGSWYKVKDEKGEFWNCRTKGKLRLAGIKSTNPVAVGDFIEFEKDENSPEQEGIIKEIYDRKNYLLRKSTNLSKQTHVIAANVDLLFLVVTIDNPPTSFGFIDRFLVMAEAFNVPVHILINKWDLYQNESLEKAEEYVQLYTSVGYPVTRLSVETGEGIEELKTLIKDKCIVFSGHSGVGKSSLLKLLAPDLDIRIGDTSSVHQKGKHTTTFAEMFDLDFNARIIDTPGIKGFGITRLEKDEIALYFKEMKALLDDCKFYNCKHLNEPNCAVKEAVVDGEIAESRYYSYLNMMEDDESNFRSNKYH</sequence>
<dbReference type="CDD" id="cd04466">
    <property type="entry name" value="S1_YloQ_GTPase"/>
    <property type="match status" value="1"/>
</dbReference>
<keyword evidence="9 10" id="KW-0342">GTP-binding</keyword>
<dbReference type="InterPro" id="IPR012340">
    <property type="entry name" value="NA-bd_OB-fold"/>
</dbReference>
<dbReference type="InterPro" id="IPR004881">
    <property type="entry name" value="Ribosome_biogen_GTPase_RsgA"/>
</dbReference>
<comment type="subunit">
    <text evidence="10">Monomer. Associates with 30S ribosomal subunit, binds 16S rRNA.</text>
</comment>
<evidence type="ECO:0000256" key="8">
    <source>
        <dbReference type="ARBA" id="ARBA00022884"/>
    </source>
</evidence>
<evidence type="ECO:0000259" key="12">
    <source>
        <dbReference type="PROSITE" id="PS51721"/>
    </source>
</evidence>
<dbReference type="NCBIfam" id="TIGR00157">
    <property type="entry name" value="ribosome small subunit-dependent GTPase A"/>
    <property type="match status" value="1"/>
</dbReference>
<dbReference type="OrthoDB" id="9809485at2"/>
<feature type="domain" description="EngC GTPase" evidence="11">
    <location>
        <begin position="89"/>
        <end position="239"/>
    </location>
</feature>
<dbReference type="GO" id="GO:0046872">
    <property type="term" value="F:metal ion binding"/>
    <property type="evidence" value="ECO:0007669"/>
    <property type="project" value="UniProtKB-KW"/>
</dbReference>
<dbReference type="Pfam" id="PF03193">
    <property type="entry name" value="RsgA_GTPase"/>
    <property type="match status" value="1"/>
</dbReference>
<dbReference type="PROSITE" id="PS50936">
    <property type="entry name" value="ENGC_GTPASE"/>
    <property type="match status" value="1"/>
</dbReference>
<proteinExistence type="inferred from homology"/>
<dbReference type="SUPFAM" id="SSF52540">
    <property type="entry name" value="P-loop containing nucleoside triphosphate hydrolases"/>
    <property type="match status" value="1"/>
</dbReference>
<gene>
    <name evidence="10 13" type="primary">rsgA</name>
    <name evidence="13" type="ORF">FRX97_06345</name>
</gene>
<feature type="binding site" evidence="10">
    <location>
        <position position="270"/>
    </location>
    <ligand>
        <name>Zn(2+)</name>
        <dbReference type="ChEBI" id="CHEBI:29105"/>
    </ligand>
</feature>
<dbReference type="RefSeq" id="WP_147014351.1">
    <property type="nucleotide sequence ID" value="NZ_VORB01000005.1"/>
</dbReference>
<dbReference type="Gene3D" id="3.40.50.300">
    <property type="entry name" value="P-loop containing nucleotide triphosphate hydrolases"/>
    <property type="match status" value="1"/>
</dbReference>
<evidence type="ECO:0000256" key="5">
    <source>
        <dbReference type="ARBA" id="ARBA00022741"/>
    </source>
</evidence>
<comment type="caution">
    <text evidence="13">The sequence shown here is derived from an EMBL/GenBank/DDBJ whole genome shotgun (WGS) entry which is preliminary data.</text>
</comment>
<keyword evidence="3 10" id="KW-0479">Metal-binding</keyword>
<organism evidence="13 14">
    <name type="scientific">Luteibaculum oceani</name>
    <dbReference type="NCBI Taxonomy" id="1294296"/>
    <lineage>
        <taxon>Bacteria</taxon>
        <taxon>Pseudomonadati</taxon>
        <taxon>Bacteroidota</taxon>
        <taxon>Flavobacteriia</taxon>
        <taxon>Flavobacteriales</taxon>
        <taxon>Luteibaculaceae</taxon>
        <taxon>Luteibaculum</taxon>
    </lineage>
</organism>
<keyword evidence="7 10" id="KW-0862">Zinc</keyword>
<dbReference type="GO" id="GO:0019843">
    <property type="term" value="F:rRNA binding"/>
    <property type="evidence" value="ECO:0007669"/>
    <property type="project" value="UniProtKB-KW"/>
</dbReference>
<dbReference type="PROSITE" id="PS51721">
    <property type="entry name" value="G_CP"/>
    <property type="match status" value="1"/>
</dbReference>
<evidence type="ECO:0000313" key="14">
    <source>
        <dbReference type="Proteomes" id="UP000321168"/>
    </source>
</evidence>
<comment type="subcellular location">
    <subcellularLocation>
        <location evidence="10">Cytoplasm</location>
    </subcellularLocation>
</comment>
<evidence type="ECO:0000256" key="4">
    <source>
        <dbReference type="ARBA" id="ARBA00022730"/>
    </source>
</evidence>
<dbReference type="Pfam" id="PF16745">
    <property type="entry name" value="RsgA_N"/>
    <property type="match status" value="1"/>
</dbReference>
<dbReference type="InterPro" id="IPR010914">
    <property type="entry name" value="RsgA_GTPase_dom"/>
</dbReference>
<keyword evidence="8 10" id="KW-0694">RNA-binding</keyword>
<feature type="binding site" evidence="10">
    <location>
        <position position="265"/>
    </location>
    <ligand>
        <name>Zn(2+)</name>
        <dbReference type="ChEBI" id="CHEBI:29105"/>
    </ligand>
</feature>
<keyword evidence="14" id="KW-1185">Reference proteome</keyword>
<dbReference type="Proteomes" id="UP000321168">
    <property type="component" value="Unassembled WGS sequence"/>
</dbReference>
<accession>A0A5C6V014</accession>
<dbReference type="Gene3D" id="2.40.50.140">
    <property type="entry name" value="Nucleic acid-binding proteins"/>
    <property type="match status" value="1"/>
</dbReference>
<keyword evidence="1 10" id="KW-0963">Cytoplasm</keyword>
<dbReference type="InterPro" id="IPR030378">
    <property type="entry name" value="G_CP_dom"/>
</dbReference>
<feature type="domain" description="CP-type G" evidence="12">
    <location>
        <begin position="80"/>
        <end position="241"/>
    </location>
</feature>
<dbReference type="SUPFAM" id="SSF50249">
    <property type="entry name" value="Nucleic acid-binding proteins"/>
    <property type="match status" value="1"/>
</dbReference>
<dbReference type="InterPro" id="IPR031944">
    <property type="entry name" value="RsgA_N"/>
</dbReference>
<keyword evidence="5 10" id="KW-0547">Nucleotide-binding</keyword>
<dbReference type="InterPro" id="IPR027417">
    <property type="entry name" value="P-loop_NTPase"/>
</dbReference>
<evidence type="ECO:0000256" key="9">
    <source>
        <dbReference type="ARBA" id="ARBA00023134"/>
    </source>
</evidence>
<feature type="binding site" evidence="10">
    <location>
        <position position="278"/>
    </location>
    <ligand>
        <name>Zn(2+)</name>
        <dbReference type="ChEBI" id="CHEBI:29105"/>
    </ligand>
</feature>
<dbReference type="GO" id="GO:0005525">
    <property type="term" value="F:GTP binding"/>
    <property type="evidence" value="ECO:0007669"/>
    <property type="project" value="UniProtKB-UniRule"/>
</dbReference>
<feature type="binding site" evidence="10">
    <location>
        <begin position="183"/>
        <end position="191"/>
    </location>
    <ligand>
        <name>GTP</name>
        <dbReference type="ChEBI" id="CHEBI:37565"/>
    </ligand>
</feature>
<dbReference type="PANTHER" id="PTHR32120:SF11">
    <property type="entry name" value="SMALL RIBOSOMAL SUBUNIT BIOGENESIS GTPASE RSGA 1, MITOCHONDRIAL-RELATED"/>
    <property type="match status" value="1"/>
</dbReference>
<protein>
    <recommendedName>
        <fullName evidence="10">Small ribosomal subunit biogenesis GTPase RsgA</fullName>
        <ecNumber evidence="10">3.6.1.-</ecNumber>
    </recommendedName>
</protein>
<dbReference type="EC" id="3.6.1.-" evidence="10"/>
<dbReference type="CDD" id="cd01854">
    <property type="entry name" value="YjeQ_EngC"/>
    <property type="match status" value="1"/>
</dbReference>
<name>A0A5C6V014_9FLAO</name>
<dbReference type="GO" id="GO:0003924">
    <property type="term" value="F:GTPase activity"/>
    <property type="evidence" value="ECO:0007669"/>
    <property type="project" value="UniProtKB-UniRule"/>
</dbReference>
<evidence type="ECO:0000256" key="10">
    <source>
        <dbReference type="HAMAP-Rule" id="MF_01820"/>
    </source>
</evidence>
<dbReference type="EMBL" id="VORB01000005">
    <property type="protein sequence ID" value="TXC78827.1"/>
    <property type="molecule type" value="Genomic_DNA"/>
</dbReference>
<evidence type="ECO:0000313" key="13">
    <source>
        <dbReference type="EMBL" id="TXC78827.1"/>
    </source>
</evidence>
<dbReference type="Gene3D" id="1.10.40.50">
    <property type="entry name" value="Probable gtpase engc, domain 3"/>
    <property type="match status" value="1"/>
</dbReference>
<comment type="function">
    <text evidence="10">One of several proteins that assist in the late maturation steps of the functional core of the 30S ribosomal subunit. Helps release RbfA from mature subunits. May play a role in the assembly of ribosomal proteins into the subunit. Circularly permuted GTPase that catalyzes slow GTP hydrolysis, GTPase activity is stimulated by the 30S ribosomal subunit.</text>
</comment>
<dbReference type="AlphaFoldDB" id="A0A5C6V014"/>
<comment type="cofactor">
    <cofactor evidence="10">
        <name>Zn(2+)</name>
        <dbReference type="ChEBI" id="CHEBI:29105"/>
    </cofactor>
    <text evidence="10">Binds 1 zinc ion per subunit.</text>
</comment>
<keyword evidence="6 10" id="KW-0378">Hydrolase</keyword>
<evidence type="ECO:0000256" key="2">
    <source>
        <dbReference type="ARBA" id="ARBA00022517"/>
    </source>
</evidence>
<evidence type="ECO:0000256" key="1">
    <source>
        <dbReference type="ARBA" id="ARBA00022490"/>
    </source>
</evidence>
<dbReference type="PANTHER" id="PTHR32120">
    <property type="entry name" value="SMALL RIBOSOMAL SUBUNIT BIOGENESIS GTPASE RSGA"/>
    <property type="match status" value="1"/>
</dbReference>